<feature type="domain" description="Methyltransferase small" evidence="4">
    <location>
        <begin position="29"/>
        <end position="117"/>
    </location>
</feature>
<comment type="caution">
    <text evidence="5">The sequence shown here is derived from an EMBL/GenBank/DDBJ whole genome shotgun (WGS) entry which is preliminary data.</text>
</comment>
<accession>A0ABP7P9U9</accession>
<evidence type="ECO:0000313" key="6">
    <source>
        <dbReference type="Proteomes" id="UP001418444"/>
    </source>
</evidence>
<dbReference type="GO" id="GO:0008168">
    <property type="term" value="F:methyltransferase activity"/>
    <property type="evidence" value="ECO:0007669"/>
    <property type="project" value="UniProtKB-KW"/>
</dbReference>
<dbReference type="InterPro" id="IPR007848">
    <property type="entry name" value="Small_mtfrase_dom"/>
</dbReference>
<evidence type="ECO:0000256" key="1">
    <source>
        <dbReference type="ARBA" id="ARBA00022603"/>
    </source>
</evidence>
<dbReference type="RefSeq" id="WP_344783773.1">
    <property type="nucleotide sequence ID" value="NZ_BAAAZW010000006.1"/>
</dbReference>
<dbReference type="EMBL" id="BAAAZW010000006">
    <property type="protein sequence ID" value="GAA3962079.1"/>
    <property type="molecule type" value="Genomic_DNA"/>
</dbReference>
<keyword evidence="1 5" id="KW-0489">Methyltransferase</keyword>
<dbReference type="Pfam" id="PF05175">
    <property type="entry name" value="MTS"/>
    <property type="match status" value="1"/>
</dbReference>
<dbReference type="SUPFAM" id="SSF53335">
    <property type="entry name" value="S-adenosyl-L-methionine-dependent methyltransferases"/>
    <property type="match status" value="1"/>
</dbReference>
<gene>
    <name evidence="5" type="ORF">GCM10022231_22770</name>
</gene>
<dbReference type="InterPro" id="IPR029063">
    <property type="entry name" value="SAM-dependent_MTases_sf"/>
</dbReference>
<name>A0ABP7P9U9_9ACTN</name>
<evidence type="ECO:0000259" key="4">
    <source>
        <dbReference type="Pfam" id="PF05175"/>
    </source>
</evidence>
<dbReference type="InterPro" id="IPR052190">
    <property type="entry name" value="Euk-Arch_PrmC-MTase"/>
</dbReference>
<protein>
    <submittedName>
        <fullName evidence="5">Methyltransferase</fullName>
    </submittedName>
</protein>
<keyword evidence="2" id="KW-0808">Transferase</keyword>
<dbReference type="Proteomes" id="UP001418444">
    <property type="component" value="Unassembled WGS sequence"/>
</dbReference>
<dbReference type="PANTHER" id="PTHR45875">
    <property type="entry name" value="METHYLTRANSFERASE N6AMT1"/>
    <property type="match status" value="1"/>
</dbReference>
<proteinExistence type="predicted"/>
<reference evidence="6" key="1">
    <citation type="journal article" date="2019" name="Int. J. Syst. Evol. Microbiol.">
        <title>The Global Catalogue of Microorganisms (GCM) 10K type strain sequencing project: providing services to taxonomists for standard genome sequencing and annotation.</title>
        <authorList>
            <consortium name="The Broad Institute Genomics Platform"/>
            <consortium name="The Broad Institute Genome Sequencing Center for Infectious Disease"/>
            <person name="Wu L."/>
            <person name="Ma J."/>
        </authorList>
    </citation>
    <scope>NUCLEOTIDE SEQUENCE [LARGE SCALE GENOMIC DNA]</scope>
    <source>
        <strain evidence="6">JCM 16923</strain>
    </source>
</reference>
<keyword evidence="6" id="KW-1185">Reference proteome</keyword>
<dbReference type="PANTHER" id="PTHR45875:SF1">
    <property type="entry name" value="METHYLTRANSFERASE N6AMT1"/>
    <property type="match status" value="1"/>
</dbReference>
<evidence type="ECO:0000256" key="3">
    <source>
        <dbReference type="ARBA" id="ARBA00022691"/>
    </source>
</evidence>
<keyword evidence="3" id="KW-0949">S-adenosyl-L-methionine</keyword>
<dbReference type="Gene3D" id="3.40.50.150">
    <property type="entry name" value="Vaccinia Virus protein VP39"/>
    <property type="match status" value="1"/>
</dbReference>
<organism evidence="5 6">
    <name type="scientific">Gordonia caeni</name>
    <dbReference type="NCBI Taxonomy" id="1007097"/>
    <lineage>
        <taxon>Bacteria</taxon>
        <taxon>Bacillati</taxon>
        <taxon>Actinomycetota</taxon>
        <taxon>Actinomycetes</taxon>
        <taxon>Mycobacteriales</taxon>
        <taxon>Gordoniaceae</taxon>
        <taxon>Gordonia</taxon>
    </lineage>
</organism>
<evidence type="ECO:0000256" key="2">
    <source>
        <dbReference type="ARBA" id="ARBA00022679"/>
    </source>
</evidence>
<dbReference type="GO" id="GO:0032259">
    <property type="term" value="P:methylation"/>
    <property type="evidence" value="ECO:0007669"/>
    <property type="project" value="UniProtKB-KW"/>
</dbReference>
<evidence type="ECO:0000313" key="5">
    <source>
        <dbReference type="EMBL" id="GAA3962079.1"/>
    </source>
</evidence>
<sequence length="232" mass="24599">MTAVPVVAAANAAGTALPPQIVYRPQDDTALLIDALDEVELAGRRVLDLCTGSGAVAAAAAARGAHRLVAVDTCPHATAAAGTLRPPSSRWSAVQSTVASFTDPDGFDLITCNPPYVPAPADDHLPRVPGPAHAWNAGPDGREVLDVLCTRAADLLRGPGALLLVQSALADPVRTTEMLSDSGFHVTEVRRRRIGFGPVLRSRREWLVDRELLAPHEDSETLVVLLARKEHR</sequence>